<gene>
    <name evidence="1" type="ORF">CLV47_11178</name>
</gene>
<evidence type="ECO:0000313" key="2">
    <source>
        <dbReference type="Proteomes" id="UP000237752"/>
    </source>
</evidence>
<organism evidence="1 2">
    <name type="scientific">Antricoccus suffuscus</name>
    <dbReference type="NCBI Taxonomy" id="1629062"/>
    <lineage>
        <taxon>Bacteria</taxon>
        <taxon>Bacillati</taxon>
        <taxon>Actinomycetota</taxon>
        <taxon>Actinomycetes</taxon>
        <taxon>Geodermatophilales</taxon>
        <taxon>Antricoccaceae</taxon>
        <taxon>Antricoccus</taxon>
    </lineage>
</organism>
<accession>A0A2T0ZXW7</accession>
<keyword evidence="2" id="KW-1185">Reference proteome</keyword>
<dbReference type="EMBL" id="PVUE01000011">
    <property type="protein sequence ID" value="PRZ41202.1"/>
    <property type="molecule type" value="Genomic_DNA"/>
</dbReference>
<reference evidence="1 2" key="1">
    <citation type="submission" date="2018-03" db="EMBL/GenBank/DDBJ databases">
        <title>Genomic Encyclopedia of Archaeal and Bacterial Type Strains, Phase II (KMG-II): from individual species to whole genera.</title>
        <authorList>
            <person name="Goeker M."/>
        </authorList>
    </citation>
    <scope>NUCLEOTIDE SEQUENCE [LARGE SCALE GENOMIC DNA]</scope>
    <source>
        <strain evidence="1 2">DSM 100065</strain>
    </source>
</reference>
<comment type="caution">
    <text evidence="1">The sequence shown here is derived from an EMBL/GenBank/DDBJ whole genome shotgun (WGS) entry which is preliminary data.</text>
</comment>
<protein>
    <submittedName>
        <fullName evidence="1">Uncharacterized protein</fullName>
    </submittedName>
</protein>
<proteinExistence type="predicted"/>
<dbReference type="Proteomes" id="UP000237752">
    <property type="component" value="Unassembled WGS sequence"/>
</dbReference>
<name>A0A2T0ZXW7_9ACTN</name>
<dbReference type="RefSeq" id="WP_170111071.1">
    <property type="nucleotide sequence ID" value="NZ_PVUE01000011.1"/>
</dbReference>
<evidence type="ECO:0000313" key="1">
    <source>
        <dbReference type="EMBL" id="PRZ41202.1"/>
    </source>
</evidence>
<dbReference type="AlphaFoldDB" id="A0A2T0ZXW7"/>
<sequence>MGNPWRAALLAASLGIGILLTPAAPSRRPQQVAGGTRTSGFFPTRMRLRAQSRYQQVK</sequence>